<feature type="transmembrane region" description="Helical" evidence="7">
    <location>
        <begin position="71"/>
        <end position="90"/>
    </location>
</feature>
<reference evidence="8" key="1">
    <citation type="submission" date="2023-10" db="EMBL/GenBank/DDBJ databases">
        <title>Development of a sustainable strategy for remediation of hydrocarbon-contaminated territories based on the waste exchange concept.</title>
        <authorList>
            <person name="Krivoruchko A."/>
        </authorList>
    </citation>
    <scope>NUCLEOTIDE SEQUENCE</scope>
    <source>
        <strain evidence="8">IEGM 1175</strain>
    </source>
</reference>
<feature type="transmembrane region" description="Helical" evidence="7">
    <location>
        <begin position="250"/>
        <end position="269"/>
    </location>
</feature>
<feature type="transmembrane region" description="Helical" evidence="7">
    <location>
        <begin position="130"/>
        <end position="147"/>
    </location>
</feature>
<comment type="similarity">
    <text evidence="2">Belongs to the TerC family.</text>
</comment>
<evidence type="ECO:0000313" key="8">
    <source>
        <dbReference type="EMBL" id="MDV6298531.1"/>
    </source>
</evidence>
<evidence type="ECO:0000256" key="5">
    <source>
        <dbReference type="ARBA" id="ARBA00023136"/>
    </source>
</evidence>
<evidence type="ECO:0000256" key="7">
    <source>
        <dbReference type="SAM" id="Phobius"/>
    </source>
</evidence>
<feature type="region of interest" description="Disordered" evidence="6">
    <location>
        <begin position="303"/>
        <end position="350"/>
    </location>
</feature>
<feature type="transmembrane region" description="Helical" evidence="7">
    <location>
        <begin position="6"/>
        <end position="25"/>
    </location>
</feature>
<dbReference type="RefSeq" id="WP_163377018.1">
    <property type="nucleotide sequence ID" value="NZ_JALXXI010000067.1"/>
</dbReference>
<organism evidence="8 9">
    <name type="scientific">Dietzia maris</name>
    <dbReference type="NCBI Taxonomy" id="37915"/>
    <lineage>
        <taxon>Bacteria</taxon>
        <taxon>Bacillati</taxon>
        <taxon>Actinomycetota</taxon>
        <taxon>Actinomycetes</taxon>
        <taxon>Mycobacteriales</taxon>
        <taxon>Dietziaceae</taxon>
        <taxon>Dietzia</taxon>
    </lineage>
</organism>
<dbReference type="InterPro" id="IPR005496">
    <property type="entry name" value="Integral_membrane_TerC"/>
</dbReference>
<accession>A0AAE4QUJ5</accession>
<dbReference type="AlphaFoldDB" id="A0AAE4QUJ5"/>
<keyword evidence="4 7" id="KW-1133">Transmembrane helix</keyword>
<feature type="transmembrane region" description="Helical" evidence="7">
    <location>
        <begin position="102"/>
        <end position="124"/>
    </location>
</feature>
<dbReference type="PANTHER" id="PTHR30238:SF0">
    <property type="entry name" value="THYLAKOID MEMBRANE PROTEIN TERC, CHLOROPLASTIC"/>
    <property type="match status" value="1"/>
</dbReference>
<dbReference type="EMBL" id="JAWLKJ010000001">
    <property type="protein sequence ID" value="MDV6298531.1"/>
    <property type="molecule type" value="Genomic_DNA"/>
</dbReference>
<dbReference type="PANTHER" id="PTHR30238">
    <property type="entry name" value="MEMBRANE BOUND PREDICTED REDOX MODULATOR"/>
    <property type="match status" value="1"/>
</dbReference>
<proteinExistence type="inferred from homology"/>
<dbReference type="Proteomes" id="UP001185873">
    <property type="component" value="Unassembled WGS sequence"/>
</dbReference>
<dbReference type="Pfam" id="PF03741">
    <property type="entry name" value="TerC"/>
    <property type="match status" value="1"/>
</dbReference>
<evidence type="ECO:0000256" key="6">
    <source>
        <dbReference type="SAM" id="MobiDB-lite"/>
    </source>
</evidence>
<dbReference type="InterPro" id="IPR022369">
    <property type="entry name" value="Integral_membrane_TerC_rswitch"/>
</dbReference>
<name>A0AAE4QUJ5_9ACTN</name>
<comment type="subcellular location">
    <subcellularLocation>
        <location evidence="1">Membrane</location>
        <topology evidence="1">Multi-pass membrane protein</topology>
    </subcellularLocation>
</comment>
<feature type="transmembrane region" description="Helical" evidence="7">
    <location>
        <begin position="193"/>
        <end position="216"/>
    </location>
</feature>
<gene>
    <name evidence="8" type="ORF">R3P82_05345</name>
</gene>
<dbReference type="NCBIfam" id="TIGR03718">
    <property type="entry name" value="R_switched_Alx"/>
    <property type="match status" value="1"/>
</dbReference>
<comment type="caution">
    <text evidence="8">The sequence shown here is derived from an EMBL/GenBank/DDBJ whole genome shotgun (WGS) entry which is preliminary data.</text>
</comment>
<feature type="transmembrane region" description="Helical" evidence="7">
    <location>
        <begin position="37"/>
        <end position="59"/>
    </location>
</feature>
<evidence type="ECO:0000256" key="3">
    <source>
        <dbReference type="ARBA" id="ARBA00022692"/>
    </source>
</evidence>
<feature type="transmembrane region" description="Helical" evidence="7">
    <location>
        <begin position="275"/>
        <end position="298"/>
    </location>
</feature>
<feature type="transmembrane region" description="Helical" evidence="7">
    <location>
        <begin position="222"/>
        <end position="243"/>
    </location>
</feature>
<keyword evidence="5 7" id="KW-0472">Membrane</keyword>
<evidence type="ECO:0000313" key="9">
    <source>
        <dbReference type="Proteomes" id="UP001185873"/>
    </source>
</evidence>
<protein>
    <submittedName>
        <fullName evidence="8">TerC family protein</fullName>
    </submittedName>
</protein>
<dbReference type="GO" id="GO:0016020">
    <property type="term" value="C:membrane"/>
    <property type="evidence" value="ECO:0007669"/>
    <property type="project" value="UniProtKB-SubCell"/>
</dbReference>
<evidence type="ECO:0000256" key="4">
    <source>
        <dbReference type="ARBA" id="ARBA00022989"/>
    </source>
</evidence>
<evidence type="ECO:0000256" key="2">
    <source>
        <dbReference type="ARBA" id="ARBA00007511"/>
    </source>
</evidence>
<evidence type="ECO:0000256" key="1">
    <source>
        <dbReference type="ARBA" id="ARBA00004141"/>
    </source>
</evidence>
<sequence length="350" mass="38802">MHTPLWLWLAVIAFIVVMLAIDLVAHRKAHVIGVREAAVWSAVWIALGVGFGAIVWAVWGADLGQQYFAGYLIEKSLAVDNVFVWAIIFAHFAVPAQFQHRVLFLGVLGALVFRGIFIAGGALLIQNFSWILYIFAAFLLYTGFRMIRQRDEHLNPDQSRILAAFRRLVPMTDTFHGQRLLVRKGGLIMATPLLAVLVLVETTDVVFAVDSIPAIFAVTDEVFLVFTANAFAILGLRAMYFLLADLVHRFVYLKIGLALVLMWVGAKMLLKIDVFYIPTPISLAVIATILTVSVVASLRATRGHERQSPPTPAEPPFRIATAEEDAQLEPLFRRGRTRGVSEDSPAATPR</sequence>
<keyword evidence="3 7" id="KW-0812">Transmembrane</keyword>